<dbReference type="Gene3D" id="3.30.540.30">
    <property type="match status" value="1"/>
</dbReference>
<reference evidence="3 4" key="1">
    <citation type="submission" date="2020-08" db="EMBL/GenBank/DDBJ databases">
        <title>Genomic Encyclopedia of Type Strains, Phase IV (KMG-IV): sequencing the most valuable type-strain genomes for metagenomic binning, comparative biology and taxonomic classification.</title>
        <authorList>
            <person name="Goeker M."/>
        </authorList>
    </citation>
    <scope>NUCLEOTIDE SEQUENCE [LARGE SCALE GENOMIC DNA]</scope>
    <source>
        <strain evidence="3 4">DSM 104969</strain>
    </source>
</reference>
<evidence type="ECO:0000256" key="1">
    <source>
        <dbReference type="ARBA" id="ARBA00022723"/>
    </source>
</evidence>
<organism evidence="3 4">
    <name type="scientific">Dysgonomonas hofstadii</name>
    <dbReference type="NCBI Taxonomy" id="637886"/>
    <lineage>
        <taxon>Bacteria</taxon>
        <taxon>Pseudomonadati</taxon>
        <taxon>Bacteroidota</taxon>
        <taxon>Bacteroidia</taxon>
        <taxon>Bacteroidales</taxon>
        <taxon>Dysgonomonadaceae</taxon>
        <taxon>Dysgonomonas</taxon>
    </lineage>
</organism>
<dbReference type="AlphaFoldDB" id="A0A840CL45"/>
<dbReference type="EMBL" id="JACIEP010000008">
    <property type="protein sequence ID" value="MBB4036710.1"/>
    <property type="molecule type" value="Genomic_DNA"/>
</dbReference>
<dbReference type="Pfam" id="PF03571">
    <property type="entry name" value="Peptidase_M49"/>
    <property type="match status" value="2"/>
</dbReference>
<protein>
    <submittedName>
        <fullName evidence="3">Dipeptidyl-peptidase-3</fullName>
        <ecNumber evidence="3">3.4.14.4</ecNumber>
    </submittedName>
</protein>
<dbReference type="PANTHER" id="PTHR23422">
    <property type="entry name" value="DIPEPTIDYL PEPTIDASE III-RELATED"/>
    <property type="match status" value="1"/>
</dbReference>
<keyword evidence="1" id="KW-0479">Metal-binding</keyword>
<evidence type="ECO:0000313" key="3">
    <source>
        <dbReference type="EMBL" id="MBB4036710.1"/>
    </source>
</evidence>
<dbReference type="InterPro" id="IPR039461">
    <property type="entry name" value="Peptidase_M49"/>
</dbReference>
<dbReference type="GO" id="GO:0008239">
    <property type="term" value="F:dipeptidyl-peptidase activity"/>
    <property type="evidence" value="ECO:0007669"/>
    <property type="project" value="UniProtKB-EC"/>
</dbReference>
<dbReference type="EC" id="3.4.14.4" evidence="3"/>
<dbReference type="RefSeq" id="WP_183307599.1">
    <property type="nucleotide sequence ID" value="NZ_JACIEP010000008.1"/>
</dbReference>
<keyword evidence="2 3" id="KW-0378">Hydrolase</keyword>
<name>A0A840CL45_9BACT</name>
<comment type="caution">
    <text evidence="3">The sequence shown here is derived from an EMBL/GenBank/DDBJ whole genome shotgun (WGS) entry which is preliminary data.</text>
</comment>
<evidence type="ECO:0000256" key="2">
    <source>
        <dbReference type="ARBA" id="ARBA00022801"/>
    </source>
</evidence>
<accession>A0A840CL45</accession>
<dbReference type="GO" id="GO:0046872">
    <property type="term" value="F:metal ion binding"/>
    <property type="evidence" value="ECO:0007669"/>
    <property type="project" value="UniProtKB-KW"/>
</dbReference>
<dbReference type="PANTHER" id="PTHR23422:SF11">
    <property type="entry name" value="DIPEPTIDYL PEPTIDASE 3"/>
    <property type="match status" value="1"/>
</dbReference>
<dbReference type="PROSITE" id="PS51257">
    <property type="entry name" value="PROKAR_LIPOPROTEIN"/>
    <property type="match status" value="1"/>
</dbReference>
<evidence type="ECO:0000313" key="4">
    <source>
        <dbReference type="Proteomes" id="UP000555103"/>
    </source>
</evidence>
<gene>
    <name evidence="3" type="ORF">GGR21_002616</name>
</gene>
<proteinExistence type="predicted"/>
<dbReference type="Proteomes" id="UP000555103">
    <property type="component" value="Unassembled WGS sequence"/>
</dbReference>
<keyword evidence="4" id="KW-1185">Reference proteome</keyword>
<sequence>MKKTILIAMTGFSMLFAGCGGQQKTTEKQTEADTVPADFKYEVDEFADLQILRYYVPGFNNLTLQEKELVYYLSMAALEGRDILFDQNNKYNLAIRRVLEAIYTNYKGDKNSQDYKEFEVYLKRVWFSNGIHHHYGEEKFLPGFSKEFFREQVLALPDSLIPRDYYRGQAEYVSAENFVSMITPVMFDPAVMAKKVNQSGGDLIVTSANNYYGDRITQKEVVDFYAAMKDTTDQTPVSYGLNSRLVKHWDKLEEDVWKVGGLYSPAIEKIVYWLEKAQGVAENDKQKEVIVKLISYYKSGDLKTFDEYAIAWVEDLASKVDFVNGFTEVYGDPLGIKASWESIVNFKNEEATKRAEIISTNAQWFEDHSPVDKNFKKESVKGVTAKVITVAQLGGDCYPATPIGINLPNADWIRKDHGSKSVTIENIMEAYDAAGAHTGFNDEFMWSATEIESIKKYGFITDVLHTDLHECLGHGSGKLLPEVDPNALGEFSSTIEETRADLFGLYFLADSKLLELGIIPDVEAYKAEYYKFMMNGLMTQLVRIEPGKDIEESHMRNRQLIARWVYEKGKADNVVEFKERDGKIFVVINDYKKLRTLFGDLLAEIQRIKSEGDFEAGKKIVEDYAVKVDKKLHMEVLERYKKLNMKPYKGFVNPVFELVQDKDGKITDVKISYNEGYTEQMMRYAKEFSNLPTYND</sequence>